<dbReference type="Proteomes" id="UP000694392">
    <property type="component" value="Unplaced"/>
</dbReference>
<dbReference type="Ensembl" id="ENSSPUT00000007080.1">
    <property type="protein sequence ID" value="ENSSPUP00000006656.1"/>
    <property type="gene ID" value="ENSSPUG00000005126.1"/>
</dbReference>
<evidence type="ECO:0000313" key="2">
    <source>
        <dbReference type="Proteomes" id="UP000694392"/>
    </source>
</evidence>
<protein>
    <submittedName>
        <fullName evidence="1">Uncharacterized protein</fullName>
    </submittedName>
</protein>
<name>A0A8D0GII6_SPHPU</name>
<reference evidence="1" key="2">
    <citation type="submission" date="2025-09" db="UniProtKB">
        <authorList>
            <consortium name="Ensembl"/>
        </authorList>
    </citation>
    <scope>IDENTIFICATION</scope>
</reference>
<organism evidence="1 2">
    <name type="scientific">Sphenodon punctatus</name>
    <name type="common">Tuatara</name>
    <name type="synonym">Hatteria punctata</name>
    <dbReference type="NCBI Taxonomy" id="8508"/>
    <lineage>
        <taxon>Eukaryota</taxon>
        <taxon>Metazoa</taxon>
        <taxon>Chordata</taxon>
        <taxon>Craniata</taxon>
        <taxon>Vertebrata</taxon>
        <taxon>Euteleostomi</taxon>
        <taxon>Lepidosauria</taxon>
        <taxon>Sphenodontia</taxon>
        <taxon>Sphenodontidae</taxon>
        <taxon>Sphenodon</taxon>
    </lineage>
</organism>
<evidence type="ECO:0000313" key="1">
    <source>
        <dbReference type="Ensembl" id="ENSSPUP00000006656.1"/>
    </source>
</evidence>
<proteinExistence type="predicted"/>
<accession>A0A8D0GII6</accession>
<sequence>MASQFSGVLQLTDLDDFIGPSQDCIKPIKVEKKLGKAAAKIRIEDDGSYFQVDQVNSFELCFDDSLFRLYL</sequence>
<keyword evidence="2" id="KW-1185">Reference proteome</keyword>
<dbReference type="AlphaFoldDB" id="A0A8D0GII6"/>
<reference evidence="1" key="1">
    <citation type="submission" date="2025-08" db="UniProtKB">
        <authorList>
            <consortium name="Ensembl"/>
        </authorList>
    </citation>
    <scope>IDENTIFICATION</scope>
</reference>